<dbReference type="PROSITE" id="PS50885">
    <property type="entry name" value="HAMP"/>
    <property type="match status" value="1"/>
</dbReference>
<evidence type="ECO:0000256" key="12">
    <source>
        <dbReference type="ARBA" id="ARBA00023012"/>
    </source>
</evidence>
<dbReference type="CDD" id="cd00082">
    <property type="entry name" value="HisKA"/>
    <property type="match status" value="1"/>
</dbReference>
<keyword evidence="7 14" id="KW-0812">Transmembrane</keyword>
<feature type="transmembrane region" description="Helical" evidence="14">
    <location>
        <begin position="14"/>
        <end position="37"/>
    </location>
</feature>
<dbReference type="Pfam" id="PF21085">
    <property type="entry name" value="CusS"/>
    <property type="match status" value="1"/>
</dbReference>
<dbReference type="Pfam" id="PF02518">
    <property type="entry name" value="HATPase_c"/>
    <property type="match status" value="1"/>
</dbReference>
<evidence type="ECO:0000256" key="11">
    <source>
        <dbReference type="ARBA" id="ARBA00022989"/>
    </source>
</evidence>
<evidence type="ECO:0000259" key="15">
    <source>
        <dbReference type="PROSITE" id="PS50109"/>
    </source>
</evidence>
<dbReference type="Pfam" id="PF00672">
    <property type="entry name" value="HAMP"/>
    <property type="match status" value="1"/>
</dbReference>
<keyword evidence="10 14" id="KW-0067">ATP-binding</keyword>
<dbReference type="AlphaFoldDB" id="A0A510I5P2"/>
<feature type="domain" description="Histidine kinase" evidence="15">
    <location>
        <begin position="237"/>
        <end position="451"/>
    </location>
</feature>
<evidence type="ECO:0000256" key="4">
    <source>
        <dbReference type="ARBA" id="ARBA00022519"/>
    </source>
</evidence>
<dbReference type="GO" id="GO:0005886">
    <property type="term" value="C:plasma membrane"/>
    <property type="evidence" value="ECO:0007669"/>
    <property type="project" value="UniProtKB-SubCell"/>
</dbReference>
<dbReference type="SMART" id="SM00387">
    <property type="entry name" value="HATPase_c"/>
    <property type="match status" value="1"/>
</dbReference>
<dbReference type="GO" id="GO:0005524">
    <property type="term" value="F:ATP binding"/>
    <property type="evidence" value="ECO:0007669"/>
    <property type="project" value="UniProtKB-KW"/>
</dbReference>
<keyword evidence="8 14" id="KW-0547">Nucleotide-binding</keyword>
<evidence type="ECO:0000259" key="16">
    <source>
        <dbReference type="PROSITE" id="PS50885"/>
    </source>
</evidence>
<evidence type="ECO:0000313" key="18">
    <source>
        <dbReference type="Proteomes" id="UP000315115"/>
    </source>
</evidence>
<keyword evidence="12 14" id="KW-0902">Two-component regulatory system</keyword>
<dbReference type="EMBL" id="AP019798">
    <property type="protein sequence ID" value="BBL87730.1"/>
    <property type="molecule type" value="Genomic_DNA"/>
</dbReference>
<dbReference type="InterPro" id="IPR003594">
    <property type="entry name" value="HATPase_dom"/>
</dbReference>
<dbReference type="InterPro" id="IPR003660">
    <property type="entry name" value="HAMP_dom"/>
</dbReference>
<evidence type="ECO:0000256" key="1">
    <source>
        <dbReference type="ARBA" id="ARBA00000085"/>
    </source>
</evidence>
<dbReference type="GO" id="GO:0000155">
    <property type="term" value="F:phosphorelay sensor kinase activity"/>
    <property type="evidence" value="ECO:0007669"/>
    <property type="project" value="InterPro"/>
</dbReference>
<dbReference type="Pfam" id="PF00512">
    <property type="entry name" value="HisKA"/>
    <property type="match status" value="1"/>
</dbReference>
<dbReference type="InterPro" id="IPR048590">
    <property type="entry name" value="CusS-like_sensor"/>
</dbReference>
<dbReference type="Proteomes" id="UP000315115">
    <property type="component" value="Chromosome 1"/>
</dbReference>
<dbReference type="InterPro" id="IPR006290">
    <property type="entry name" value="CztS_silS_copS"/>
</dbReference>
<keyword evidence="3 14" id="KW-1003">Cell membrane</keyword>
<dbReference type="InterPro" id="IPR004358">
    <property type="entry name" value="Sig_transdc_His_kin-like_C"/>
</dbReference>
<dbReference type="Gene3D" id="6.10.340.10">
    <property type="match status" value="1"/>
</dbReference>
<keyword evidence="13 14" id="KW-0472">Membrane</keyword>
<dbReference type="InterPro" id="IPR036890">
    <property type="entry name" value="HATPase_C_sf"/>
</dbReference>
<dbReference type="InterPro" id="IPR050428">
    <property type="entry name" value="TCS_sensor_his_kinase"/>
</dbReference>
<dbReference type="FunFam" id="1.10.287.130:FF:000001">
    <property type="entry name" value="Two-component sensor histidine kinase"/>
    <property type="match status" value="1"/>
</dbReference>
<proteinExistence type="predicted"/>
<dbReference type="InterPro" id="IPR005467">
    <property type="entry name" value="His_kinase_dom"/>
</dbReference>
<dbReference type="SUPFAM" id="SSF47384">
    <property type="entry name" value="Homodimeric domain of signal transducing histidine kinase"/>
    <property type="match status" value="1"/>
</dbReference>
<dbReference type="PRINTS" id="PR00344">
    <property type="entry name" value="BCTRLSENSOR"/>
</dbReference>
<keyword evidence="5" id="KW-0597">Phosphoprotein</keyword>
<dbReference type="SMART" id="SM00304">
    <property type="entry name" value="HAMP"/>
    <property type="match status" value="1"/>
</dbReference>
<evidence type="ECO:0000256" key="8">
    <source>
        <dbReference type="ARBA" id="ARBA00022741"/>
    </source>
</evidence>
<dbReference type="Gene3D" id="3.30.565.10">
    <property type="entry name" value="Histidine kinase-like ATPase, C-terminal domain"/>
    <property type="match status" value="1"/>
</dbReference>
<keyword evidence="6 14" id="KW-0808">Transferase</keyword>
<dbReference type="PANTHER" id="PTHR45436">
    <property type="entry name" value="SENSOR HISTIDINE KINASE YKOH"/>
    <property type="match status" value="1"/>
</dbReference>
<feature type="domain" description="HAMP" evidence="16">
    <location>
        <begin position="176"/>
        <end position="229"/>
    </location>
</feature>
<evidence type="ECO:0000256" key="7">
    <source>
        <dbReference type="ARBA" id="ARBA00022692"/>
    </source>
</evidence>
<dbReference type="InterPro" id="IPR003661">
    <property type="entry name" value="HisK_dim/P_dom"/>
</dbReference>
<evidence type="ECO:0000256" key="5">
    <source>
        <dbReference type="ARBA" id="ARBA00022553"/>
    </source>
</evidence>
<organism evidence="17 18">
    <name type="scientific">Vibrio rotiferianus</name>
    <dbReference type="NCBI Taxonomy" id="190895"/>
    <lineage>
        <taxon>Bacteria</taxon>
        <taxon>Pseudomonadati</taxon>
        <taxon>Pseudomonadota</taxon>
        <taxon>Gammaproteobacteria</taxon>
        <taxon>Vibrionales</taxon>
        <taxon>Vibrionaceae</taxon>
        <taxon>Vibrio</taxon>
    </lineage>
</organism>
<dbReference type="CDD" id="cd06225">
    <property type="entry name" value="HAMP"/>
    <property type="match status" value="1"/>
</dbReference>
<comment type="function">
    <text evidence="14">Member of a two-component regulatory system.</text>
</comment>
<feature type="transmembrane region" description="Helical" evidence="14">
    <location>
        <begin position="152"/>
        <end position="170"/>
    </location>
</feature>
<evidence type="ECO:0000256" key="10">
    <source>
        <dbReference type="ARBA" id="ARBA00022840"/>
    </source>
</evidence>
<protein>
    <recommendedName>
        <fullName evidence="14">Sensor protein</fullName>
        <ecNumber evidence="14">2.7.13.3</ecNumber>
    </recommendedName>
</protein>
<dbReference type="EC" id="2.7.13.3" evidence="14"/>
<reference evidence="18" key="1">
    <citation type="submission" date="2019-07" db="EMBL/GenBank/DDBJ databases">
        <title>Complete Genome Sequences of Vibrion rotiferianus strain AM7.</title>
        <authorList>
            <person name="Miyazaki K."/>
            <person name="Wiseschart A."/>
            <person name="Pootanakit K."/>
            <person name="Ishimori K."/>
            <person name="Kitahara K."/>
        </authorList>
    </citation>
    <scope>NUCLEOTIDE SEQUENCE [LARGE SCALE GENOMIC DNA]</scope>
    <source>
        <strain evidence="18">AM7</strain>
    </source>
</reference>
<evidence type="ECO:0000256" key="6">
    <source>
        <dbReference type="ARBA" id="ARBA00022679"/>
    </source>
</evidence>
<evidence type="ECO:0000256" key="13">
    <source>
        <dbReference type="ARBA" id="ARBA00023136"/>
    </source>
</evidence>
<dbReference type="PANTHER" id="PTHR45436:SF15">
    <property type="entry name" value="SENSOR HISTIDINE KINASE CUSS"/>
    <property type="match status" value="1"/>
</dbReference>
<gene>
    <name evidence="17" type="ORF">VroAM7_03830</name>
</gene>
<dbReference type="Gene3D" id="1.10.287.130">
    <property type="match status" value="1"/>
</dbReference>
<keyword evidence="4 14" id="KW-0997">Cell inner membrane</keyword>
<evidence type="ECO:0000313" key="17">
    <source>
        <dbReference type="EMBL" id="BBL87730.1"/>
    </source>
</evidence>
<evidence type="ECO:0000256" key="3">
    <source>
        <dbReference type="ARBA" id="ARBA00022475"/>
    </source>
</evidence>
<dbReference type="PROSITE" id="PS50109">
    <property type="entry name" value="HIS_KIN"/>
    <property type="match status" value="1"/>
</dbReference>
<accession>A0A510I5P2</accession>
<dbReference type="InterPro" id="IPR036097">
    <property type="entry name" value="HisK_dim/P_sf"/>
</dbReference>
<dbReference type="SMART" id="SM00388">
    <property type="entry name" value="HisKA"/>
    <property type="match status" value="1"/>
</dbReference>
<dbReference type="SUPFAM" id="SSF55874">
    <property type="entry name" value="ATPase domain of HSP90 chaperone/DNA topoisomerase II/histidine kinase"/>
    <property type="match status" value="1"/>
</dbReference>
<dbReference type="RefSeq" id="WP_143691900.1">
    <property type="nucleotide sequence ID" value="NZ_AP019798.1"/>
</dbReference>
<comment type="subcellular location">
    <subcellularLocation>
        <location evidence="2">Cell inner membrane</location>
        <topology evidence="2">Multi-pass membrane protein</topology>
    </subcellularLocation>
</comment>
<dbReference type="FunFam" id="3.30.565.10:FF:000006">
    <property type="entry name" value="Sensor histidine kinase WalK"/>
    <property type="match status" value="1"/>
</dbReference>
<keyword evidence="11 14" id="KW-1133">Transmembrane helix</keyword>
<evidence type="ECO:0000256" key="9">
    <source>
        <dbReference type="ARBA" id="ARBA00022777"/>
    </source>
</evidence>
<dbReference type="NCBIfam" id="TIGR01386">
    <property type="entry name" value="cztS_silS_copS"/>
    <property type="match status" value="1"/>
</dbReference>
<comment type="catalytic activity">
    <reaction evidence="1 14">
        <text>ATP + protein L-histidine = ADP + protein N-phospho-L-histidine.</text>
        <dbReference type="EC" id="2.7.13.3"/>
    </reaction>
</comment>
<evidence type="ECO:0000256" key="2">
    <source>
        <dbReference type="ARBA" id="ARBA00004429"/>
    </source>
</evidence>
<name>A0A510I5P2_9VIBR</name>
<keyword evidence="9 14" id="KW-0418">Kinase</keyword>
<sequence length="456" mass="51888">MFKRPANLSMQNKLVLMFVGTTLVVYLALAFILYYTIERHFFTQDYNEMVSKYNAIEKTMMVSPESAYLLIDNSSAYMWAFEEGEQTYKNSTLSIPNKLSLTLSSPQILNQNNAIEWHEDSLDIRAFAFKAKDVTVVIGTSINHHILFLNKLGWILFWSLGFAFLASALYSRTIVNRGLRPILTLNKHIQHITPEQLDIRIDPETLPIELRELAIKHNAMLDRLQTGFHRLSEFSSDIAHELKTPLTNITTQNQVILGAARSSEEYQEAIASTLEELERITKTINDLLYIAKAENKLIHRHNERFAAHEQVAHLIEYFEILAEDSALAITTSGDAILYMDRNMFERAISNLLSNAIRHAHDETTISVDVEQNDECVTIKVSNVGEMIPMQNLPYLFDRFYRVDKSRHHSGSVGAGLGLSITQSIVHAYDGQIRVTSENNQTQFCVVFPTIKADTVA</sequence>
<evidence type="ECO:0000256" key="14">
    <source>
        <dbReference type="RuleBase" id="RU364088"/>
    </source>
</evidence>